<keyword evidence="5 11" id="KW-0436">Ligase</keyword>
<reference evidence="13" key="1">
    <citation type="submission" date="2021-06" db="EMBL/GenBank/DDBJ databases">
        <authorList>
            <person name="Szabo G."/>
        </authorList>
    </citation>
    <scope>NUCLEOTIDE SEQUENCE</scope>
    <source>
        <strain evidence="13">MYVALT</strain>
    </source>
</reference>
<dbReference type="InterPro" id="IPR015944">
    <property type="entry name" value="Gly-tRNA-synth_bsu"/>
</dbReference>
<comment type="subcellular location">
    <subcellularLocation>
        <location evidence="1 11">Cytoplasm</location>
    </subcellularLocation>
</comment>
<evidence type="ECO:0000256" key="8">
    <source>
        <dbReference type="ARBA" id="ARBA00022917"/>
    </source>
</evidence>
<comment type="catalytic activity">
    <reaction evidence="10 11">
        <text>tRNA(Gly) + glycine + ATP = glycyl-tRNA(Gly) + AMP + diphosphate</text>
        <dbReference type="Rhea" id="RHEA:16013"/>
        <dbReference type="Rhea" id="RHEA-COMP:9664"/>
        <dbReference type="Rhea" id="RHEA-COMP:9683"/>
        <dbReference type="ChEBI" id="CHEBI:30616"/>
        <dbReference type="ChEBI" id="CHEBI:33019"/>
        <dbReference type="ChEBI" id="CHEBI:57305"/>
        <dbReference type="ChEBI" id="CHEBI:78442"/>
        <dbReference type="ChEBI" id="CHEBI:78522"/>
        <dbReference type="ChEBI" id="CHEBI:456215"/>
        <dbReference type="EC" id="6.1.1.14"/>
    </reaction>
</comment>
<protein>
    <recommendedName>
        <fullName evidence="11">Glycine--tRNA ligase beta subunit</fullName>
        <ecNumber evidence="11">6.1.1.14</ecNumber>
    </recommendedName>
    <alternativeName>
        <fullName evidence="11">Glycyl-tRNA synthetase beta subunit</fullName>
        <shortName evidence="11">GlyRS</shortName>
    </alternativeName>
</protein>
<dbReference type="PROSITE" id="PS50861">
    <property type="entry name" value="AA_TRNA_LIGASE_II_GLYAB"/>
    <property type="match status" value="1"/>
</dbReference>
<dbReference type="EC" id="6.1.1.14" evidence="11"/>
<proteinExistence type="inferred from homology"/>
<dbReference type="KEGG" id="vtr:MYVALT_G_01580"/>
<dbReference type="Pfam" id="PF05746">
    <property type="entry name" value="DALR_1"/>
    <property type="match status" value="1"/>
</dbReference>
<dbReference type="GO" id="GO:0005524">
    <property type="term" value="F:ATP binding"/>
    <property type="evidence" value="ECO:0007669"/>
    <property type="project" value="UniProtKB-UniRule"/>
</dbReference>
<evidence type="ECO:0000256" key="10">
    <source>
        <dbReference type="ARBA" id="ARBA00047937"/>
    </source>
</evidence>
<evidence type="ECO:0000313" key="14">
    <source>
        <dbReference type="Proteomes" id="UP000693996"/>
    </source>
</evidence>
<dbReference type="GO" id="GO:0006420">
    <property type="term" value="P:arginyl-tRNA aminoacylation"/>
    <property type="evidence" value="ECO:0007669"/>
    <property type="project" value="InterPro"/>
</dbReference>
<comment type="subunit">
    <text evidence="3 11">Tetramer of two alpha and two beta subunits.</text>
</comment>
<evidence type="ECO:0000256" key="1">
    <source>
        <dbReference type="ARBA" id="ARBA00004496"/>
    </source>
</evidence>
<dbReference type="Pfam" id="PF02092">
    <property type="entry name" value="tRNA_synt_2f"/>
    <property type="match status" value="1"/>
</dbReference>
<evidence type="ECO:0000256" key="11">
    <source>
        <dbReference type="HAMAP-Rule" id="MF_00255"/>
    </source>
</evidence>
<keyword evidence="7 11" id="KW-0067">ATP-binding</keyword>
<keyword evidence="4 11" id="KW-0963">Cytoplasm</keyword>
<dbReference type="EMBL" id="OU343031">
    <property type="protein sequence ID" value="CAG7597203.1"/>
    <property type="molecule type" value="Genomic_DNA"/>
</dbReference>
<sequence>MSHSDTLLIELLTEELPPKALNQLSSVFSHCLVEQLAIHDLIDIDKGRVPSFEPFGTPRRLAVIIHNVRTVAPQRWIYKKVLPVSVALKSNGQPSDQLIKRLIALGFPDIPLTRLERVIDGKIEAFFLKYTAPGVTLEDGLQNALDETLTKLTTHKILTYQRPDGTNVQFIRPIHRLIALHANRVIPITALGLRANNITLGHRFLSEGQIKVLHADNYKHVLKHRGKVIVSMLERKEAIRIQLLERAGVDHVLMPETLLNEVNALVEWPIVYACHFDQVFLKVPQECLILTMQTNQKYFVLTNAFGKLQPRFLVVSNLQTDTPKQIVIGNERVVRSRLTDAKFFFEQDKKKTLEQRVPLLASVVYHHKLGSQLQRTERIEALAILIAPIVGVDARLAARTARLAKADLLTYMVGEFPELQGIMGAYYARYDGESEEIAIGCLEHYRPRFTGDELPSTTIGTIIAVADKIEALVGIWGIGLQPTGEKDPYALRRHALGLLRIILEKRLPIDLIDLLRHTYTQFSTHTQVIDPTSALYDFFIDRLRSLLRGYGYNAKEVEAVLSQNPTRIDNIISRLDAVREFAALPAAESLAVANKRIMNILKKSNSAPRHIKTQLFVECAEFTLFEQLQNITPTVQDRLHSRDYTGALLALASMSDSVNMFFKDVMINTDNSALRANRLGLLALLYEQMNCVADISKLKT</sequence>
<dbReference type="PANTHER" id="PTHR30075:SF2">
    <property type="entry name" value="GLYCINE--TRNA LIGASE, CHLOROPLASTIC_MITOCHONDRIAL 2"/>
    <property type="match status" value="1"/>
</dbReference>
<evidence type="ECO:0000313" key="13">
    <source>
        <dbReference type="EMBL" id="CAG7597203.1"/>
    </source>
</evidence>
<dbReference type="AlphaFoldDB" id="A0A916JTK5"/>
<evidence type="ECO:0000259" key="12">
    <source>
        <dbReference type="Pfam" id="PF05746"/>
    </source>
</evidence>
<keyword evidence="6 11" id="KW-0547">Nucleotide-binding</keyword>
<dbReference type="GO" id="GO:0005829">
    <property type="term" value="C:cytosol"/>
    <property type="evidence" value="ECO:0007669"/>
    <property type="project" value="TreeGrafter"/>
</dbReference>
<gene>
    <name evidence="11 13" type="primary">glyS</name>
    <name evidence="13" type="ORF">MYVALT_G_01580</name>
</gene>
<keyword evidence="8 11" id="KW-0648">Protein biosynthesis</keyword>
<comment type="similarity">
    <text evidence="2 11">Belongs to the class-II aminoacyl-tRNA synthetase family.</text>
</comment>
<dbReference type="InterPro" id="IPR008909">
    <property type="entry name" value="DALR_anticod-bd"/>
</dbReference>
<dbReference type="GO" id="GO:0004820">
    <property type="term" value="F:glycine-tRNA ligase activity"/>
    <property type="evidence" value="ECO:0007669"/>
    <property type="project" value="UniProtKB-UniRule"/>
</dbReference>
<dbReference type="GO" id="GO:0004814">
    <property type="term" value="F:arginine-tRNA ligase activity"/>
    <property type="evidence" value="ECO:0007669"/>
    <property type="project" value="InterPro"/>
</dbReference>
<accession>A0A916JTK5</accession>
<evidence type="ECO:0000256" key="2">
    <source>
        <dbReference type="ARBA" id="ARBA00008226"/>
    </source>
</evidence>
<dbReference type="HAMAP" id="MF_00255">
    <property type="entry name" value="Gly_tRNA_synth_beta"/>
    <property type="match status" value="1"/>
</dbReference>
<feature type="domain" description="DALR anticodon binding" evidence="12">
    <location>
        <begin position="593"/>
        <end position="685"/>
    </location>
</feature>
<dbReference type="GO" id="GO:0006426">
    <property type="term" value="P:glycyl-tRNA aminoacylation"/>
    <property type="evidence" value="ECO:0007669"/>
    <property type="project" value="UniProtKB-UniRule"/>
</dbReference>
<organism evidence="13 14">
    <name type="scientific">Candidatus Vallotiella hemipterorum</name>
    <dbReference type="NCBI Taxonomy" id="1177213"/>
    <lineage>
        <taxon>Bacteria</taxon>
        <taxon>Pseudomonadati</taxon>
        <taxon>Pseudomonadota</taxon>
        <taxon>Betaproteobacteria</taxon>
        <taxon>Burkholderiales</taxon>
        <taxon>Burkholderiaceae</taxon>
        <taxon>Candidatus Vallotiella</taxon>
    </lineage>
</organism>
<keyword evidence="9 11" id="KW-0030">Aminoacyl-tRNA synthetase</keyword>
<evidence type="ECO:0000256" key="3">
    <source>
        <dbReference type="ARBA" id="ARBA00011209"/>
    </source>
</evidence>
<keyword evidence="14" id="KW-1185">Reference proteome</keyword>
<evidence type="ECO:0000256" key="9">
    <source>
        <dbReference type="ARBA" id="ARBA00023146"/>
    </source>
</evidence>
<evidence type="ECO:0000256" key="7">
    <source>
        <dbReference type="ARBA" id="ARBA00022840"/>
    </source>
</evidence>
<dbReference type="InterPro" id="IPR006194">
    <property type="entry name" value="Gly-tRNA-synth_heterodimer"/>
</dbReference>
<dbReference type="Proteomes" id="UP000693996">
    <property type="component" value="Chromosome"/>
</dbReference>
<evidence type="ECO:0000256" key="5">
    <source>
        <dbReference type="ARBA" id="ARBA00022598"/>
    </source>
</evidence>
<evidence type="ECO:0000256" key="4">
    <source>
        <dbReference type="ARBA" id="ARBA00022490"/>
    </source>
</evidence>
<dbReference type="NCBIfam" id="TIGR00211">
    <property type="entry name" value="glyS"/>
    <property type="match status" value="1"/>
</dbReference>
<evidence type="ECO:0000256" key="6">
    <source>
        <dbReference type="ARBA" id="ARBA00022741"/>
    </source>
</evidence>
<dbReference type="PANTHER" id="PTHR30075">
    <property type="entry name" value="GLYCYL-TRNA SYNTHETASE"/>
    <property type="match status" value="1"/>
</dbReference>
<name>A0A916JTK5_9BURK</name>